<dbReference type="Proteomes" id="UP000054485">
    <property type="component" value="Unassembled WGS sequence"/>
</dbReference>
<accession>A0A0D0BQ98</accession>
<dbReference type="HOGENOM" id="CLU_2689464_0_0_1"/>
<evidence type="ECO:0000313" key="2">
    <source>
        <dbReference type="Proteomes" id="UP000054485"/>
    </source>
</evidence>
<gene>
    <name evidence="1" type="ORF">CY34DRAFT_801776</name>
</gene>
<dbReference type="EMBL" id="KN835175">
    <property type="protein sequence ID" value="KIK45283.1"/>
    <property type="molecule type" value="Genomic_DNA"/>
</dbReference>
<reference evidence="2" key="2">
    <citation type="submission" date="2015-01" db="EMBL/GenBank/DDBJ databases">
        <title>Evolutionary Origins and Diversification of the Mycorrhizal Mutualists.</title>
        <authorList>
            <consortium name="DOE Joint Genome Institute"/>
            <consortium name="Mycorrhizal Genomics Consortium"/>
            <person name="Kohler A."/>
            <person name="Kuo A."/>
            <person name="Nagy L.G."/>
            <person name="Floudas D."/>
            <person name="Copeland A."/>
            <person name="Barry K.W."/>
            <person name="Cichocki N."/>
            <person name="Veneault-Fourrey C."/>
            <person name="LaButti K."/>
            <person name="Lindquist E.A."/>
            <person name="Lipzen A."/>
            <person name="Lundell T."/>
            <person name="Morin E."/>
            <person name="Murat C."/>
            <person name="Riley R."/>
            <person name="Ohm R."/>
            <person name="Sun H."/>
            <person name="Tunlid A."/>
            <person name="Henrissat B."/>
            <person name="Grigoriev I.V."/>
            <person name="Hibbett D.S."/>
            <person name="Martin F."/>
        </authorList>
    </citation>
    <scope>NUCLEOTIDE SEQUENCE [LARGE SCALE GENOMIC DNA]</scope>
    <source>
        <strain evidence="2">UH-Slu-Lm8-n1</strain>
    </source>
</reference>
<name>A0A0D0BQ98_9AGAM</name>
<dbReference type="AlphaFoldDB" id="A0A0D0BQ98"/>
<organism evidence="1 2">
    <name type="scientific">Suillus luteus UH-Slu-Lm8-n1</name>
    <dbReference type="NCBI Taxonomy" id="930992"/>
    <lineage>
        <taxon>Eukaryota</taxon>
        <taxon>Fungi</taxon>
        <taxon>Dikarya</taxon>
        <taxon>Basidiomycota</taxon>
        <taxon>Agaricomycotina</taxon>
        <taxon>Agaricomycetes</taxon>
        <taxon>Agaricomycetidae</taxon>
        <taxon>Boletales</taxon>
        <taxon>Suillineae</taxon>
        <taxon>Suillaceae</taxon>
        <taxon>Suillus</taxon>
    </lineage>
</organism>
<protein>
    <submittedName>
        <fullName evidence="1">Uncharacterized protein</fullName>
    </submittedName>
</protein>
<proteinExistence type="predicted"/>
<sequence>MSALSSASKFSPYGLAILPCRSEFYVCYRLDHPRGMESSVFIIGVCSTDSVGQAFTCTMQIWVMWTLVHAMQNS</sequence>
<dbReference type="InParanoid" id="A0A0D0BQ98"/>
<evidence type="ECO:0000313" key="1">
    <source>
        <dbReference type="EMBL" id="KIK45283.1"/>
    </source>
</evidence>
<keyword evidence="2" id="KW-1185">Reference proteome</keyword>
<reference evidence="1 2" key="1">
    <citation type="submission" date="2014-04" db="EMBL/GenBank/DDBJ databases">
        <authorList>
            <consortium name="DOE Joint Genome Institute"/>
            <person name="Kuo A."/>
            <person name="Ruytinx J."/>
            <person name="Rineau F."/>
            <person name="Colpaert J."/>
            <person name="Kohler A."/>
            <person name="Nagy L.G."/>
            <person name="Floudas D."/>
            <person name="Copeland A."/>
            <person name="Barry K.W."/>
            <person name="Cichocki N."/>
            <person name="Veneault-Fourrey C."/>
            <person name="LaButti K."/>
            <person name="Lindquist E.A."/>
            <person name="Lipzen A."/>
            <person name="Lundell T."/>
            <person name="Morin E."/>
            <person name="Murat C."/>
            <person name="Sun H."/>
            <person name="Tunlid A."/>
            <person name="Henrissat B."/>
            <person name="Grigoriev I.V."/>
            <person name="Hibbett D.S."/>
            <person name="Martin F."/>
            <person name="Nordberg H.P."/>
            <person name="Cantor M.N."/>
            <person name="Hua S.X."/>
        </authorList>
    </citation>
    <scope>NUCLEOTIDE SEQUENCE [LARGE SCALE GENOMIC DNA]</scope>
    <source>
        <strain evidence="1 2">UH-Slu-Lm8-n1</strain>
    </source>
</reference>